<dbReference type="NCBIfam" id="NF047646">
    <property type="entry name" value="REP_Tyr_transpos"/>
    <property type="match status" value="1"/>
</dbReference>
<protein>
    <submittedName>
        <fullName evidence="2">Transposase</fullName>
    </submittedName>
</protein>
<dbReference type="SUPFAM" id="SSF143422">
    <property type="entry name" value="Transposase IS200-like"/>
    <property type="match status" value="1"/>
</dbReference>
<dbReference type="InterPro" id="IPR036515">
    <property type="entry name" value="Transposase_17_sf"/>
</dbReference>
<dbReference type="Gene3D" id="3.30.70.1290">
    <property type="entry name" value="Transposase IS200-like"/>
    <property type="match status" value="1"/>
</dbReference>
<name>A0ABY8AV52_9GAMM</name>
<evidence type="ECO:0000313" key="2">
    <source>
        <dbReference type="EMBL" id="WED43281.1"/>
    </source>
</evidence>
<dbReference type="PANTHER" id="PTHR36966:SF1">
    <property type="entry name" value="REP-ASSOCIATED TYROSINE TRANSPOSASE"/>
    <property type="match status" value="1"/>
</dbReference>
<reference evidence="2 3" key="1">
    <citation type="submission" date="2023-02" db="EMBL/GenBank/DDBJ databases">
        <title>Genome Sequence of L. cardiaca H63T.</title>
        <authorList>
            <person name="Lopez A.E."/>
            <person name="Cianciotto N.P."/>
        </authorList>
    </citation>
    <scope>NUCLEOTIDE SEQUENCE [LARGE SCALE GENOMIC DNA]</scope>
    <source>
        <strain evidence="2 3">H63</strain>
    </source>
</reference>
<feature type="domain" description="Transposase IS200-like" evidence="1">
    <location>
        <begin position="8"/>
        <end position="131"/>
    </location>
</feature>
<proteinExistence type="predicted"/>
<dbReference type="InterPro" id="IPR052715">
    <property type="entry name" value="RAYT_transposase"/>
</dbReference>
<dbReference type="PANTHER" id="PTHR36966">
    <property type="entry name" value="REP-ASSOCIATED TYROSINE TRANSPOSASE"/>
    <property type="match status" value="1"/>
</dbReference>
<dbReference type="Proteomes" id="UP001222087">
    <property type="component" value="Chromosome"/>
</dbReference>
<dbReference type="Pfam" id="PF01797">
    <property type="entry name" value="Y1_Tnp"/>
    <property type="match status" value="1"/>
</dbReference>
<dbReference type="SMART" id="SM01321">
    <property type="entry name" value="Y1_Tnp"/>
    <property type="match status" value="1"/>
</dbReference>
<accession>A0ABY8AV52</accession>
<gene>
    <name evidence="2" type="ORF">PXX05_00455</name>
</gene>
<dbReference type="InterPro" id="IPR002686">
    <property type="entry name" value="Transposase_17"/>
</dbReference>
<keyword evidence="3" id="KW-1185">Reference proteome</keyword>
<evidence type="ECO:0000259" key="1">
    <source>
        <dbReference type="SMART" id="SM01321"/>
    </source>
</evidence>
<evidence type="ECO:0000313" key="3">
    <source>
        <dbReference type="Proteomes" id="UP001222087"/>
    </source>
</evidence>
<sequence length="175" mass="21286">MQYRRTFALGATYFFTLNLLNKESDLLIQQIHFLKFAFKKVQQKHPFYIDAIVIMPNHWHMIMTLPENDGNYSMRLSLIKSNFSRQIIANEYISLSRQKKRERGIWQRRYWEHLIRDTEDYEHHINYIHYNPVKHGYVNNPSDWPYSSIHRFIKQAILPKKWAYNDKCIQSGYGE</sequence>
<dbReference type="RefSeq" id="WP_275089094.1">
    <property type="nucleotide sequence ID" value="NZ_CP119078.1"/>
</dbReference>
<dbReference type="EMBL" id="CP119078">
    <property type="protein sequence ID" value="WED43281.1"/>
    <property type="molecule type" value="Genomic_DNA"/>
</dbReference>
<organism evidence="2 3">
    <name type="scientific">Legionella cardiaca</name>
    <dbReference type="NCBI Taxonomy" id="1071983"/>
    <lineage>
        <taxon>Bacteria</taxon>
        <taxon>Pseudomonadati</taxon>
        <taxon>Pseudomonadota</taxon>
        <taxon>Gammaproteobacteria</taxon>
        <taxon>Legionellales</taxon>
        <taxon>Legionellaceae</taxon>
        <taxon>Legionella</taxon>
    </lineage>
</organism>